<dbReference type="CDD" id="cd14659">
    <property type="entry name" value="Imelysin-like_IPPA"/>
    <property type="match status" value="1"/>
</dbReference>
<gene>
    <name evidence="4" type="ORF">GGR27_000521</name>
</gene>
<keyword evidence="2" id="KW-0732">Signal</keyword>
<feature type="domain" description="Imelysin-like" evidence="3">
    <location>
        <begin position="46"/>
        <end position="331"/>
    </location>
</feature>
<dbReference type="EMBL" id="JAATJH010000001">
    <property type="protein sequence ID" value="NJC25040.1"/>
    <property type="molecule type" value="Genomic_DNA"/>
</dbReference>
<evidence type="ECO:0000256" key="1">
    <source>
        <dbReference type="ARBA" id="ARBA00004196"/>
    </source>
</evidence>
<keyword evidence="5" id="KW-1185">Reference proteome</keyword>
<reference evidence="4 5" key="1">
    <citation type="submission" date="2020-03" db="EMBL/GenBank/DDBJ databases">
        <title>Genomic Encyclopedia of Type Strains, Phase IV (KMG-IV): sequencing the most valuable type-strain genomes for metagenomic binning, comparative biology and taxonomic classification.</title>
        <authorList>
            <person name="Goeker M."/>
        </authorList>
    </citation>
    <scope>NUCLEOTIDE SEQUENCE [LARGE SCALE GENOMIC DNA]</scope>
    <source>
        <strain evidence="4 5">DSM 105096</strain>
    </source>
</reference>
<evidence type="ECO:0000259" key="3">
    <source>
        <dbReference type="Pfam" id="PF09375"/>
    </source>
</evidence>
<dbReference type="PROSITE" id="PS51257">
    <property type="entry name" value="PROKAR_LIPOPROTEIN"/>
    <property type="match status" value="1"/>
</dbReference>
<comment type="subcellular location">
    <subcellularLocation>
        <location evidence="1">Cell envelope</location>
    </subcellularLocation>
</comment>
<sequence length="354" mass="38850">MSRVFLFLSILFLASSCNPDDNDDDQIVSNNFDRSEMLTGWVDDVIIPSYGASRAPLTKLLTSLQSLESEGNDANLEQARTEFDAAYLAWQRQAPFLLAEAEAVRLRRQSNTYPADVKQIQENIATEANLALPSMIAAQGFPALEYLLFGTDETGVPVANNGKAITYSVRLVDRMLELQNAVSEQVKEGRSAYIANDGNSATASIDRTVNDYIFYYEKSLRAGKVGIPAGVFSDDPLADRVEGRYRGNSKALFLAALEATETFFNRDGLADYLDAVQSTGATEREPLSASIAQQFLTIKAAAQTLDDDFGQQVLTDNGQMLALYDELQKLTILLKVDMLQALSINVDYVDADGD</sequence>
<accession>A0ABX0X7L8</accession>
<protein>
    <submittedName>
        <fullName evidence="4">Lipoprotein</fullName>
    </submittedName>
</protein>
<dbReference type="InterPro" id="IPR038352">
    <property type="entry name" value="Imelysin_sf"/>
</dbReference>
<organism evidence="4 5">
    <name type="scientific">Neolewinella antarctica</name>
    <dbReference type="NCBI Taxonomy" id="442734"/>
    <lineage>
        <taxon>Bacteria</taxon>
        <taxon>Pseudomonadati</taxon>
        <taxon>Bacteroidota</taxon>
        <taxon>Saprospiria</taxon>
        <taxon>Saprospirales</taxon>
        <taxon>Lewinellaceae</taxon>
        <taxon>Neolewinella</taxon>
    </lineage>
</organism>
<dbReference type="Pfam" id="PF09375">
    <property type="entry name" value="Peptidase_M75"/>
    <property type="match status" value="1"/>
</dbReference>
<dbReference type="InterPro" id="IPR034984">
    <property type="entry name" value="Imelysin-like_IPPA"/>
</dbReference>
<evidence type="ECO:0000256" key="2">
    <source>
        <dbReference type="ARBA" id="ARBA00022729"/>
    </source>
</evidence>
<evidence type="ECO:0000313" key="5">
    <source>
        <dbReference type="Proteomes" id="UP000770785"/>
    </source>
</evidence>
<name>A0ABX0X7L8_9BACT</name>
<dbReference type="InterPro" id="IPR018976">
    <property type="entry name" value="Imelysin-like"/>
</dbReference>
<comment type="caution">
    <text evidence="4">The sequence shown here is derived from an EMBL/GenBank/DDBJ whole genome shotgun (WGS) entry which is preliminary data.</text>
</comment>
<dbReference type="Gene3D" id="1.20.1420.20">
    <property type="entry name" value="M75 peptidase, HXXE motif"/>
    <property type="match status" value="1"/>
</dbReference>
<keyword evidence="4" id="KW-0449">Lipoprotein</keyword>
<dbReference type="RefSeq" id="WP_168035816.1">
    <property type="nucleotide sequence ID" value="NZ_JAATJH010000001.1"/>
</dbReference>
<proteinExistence type="predicted"/>
<dbReference type="Proteomes" id="UP000770785">
    <property type="component" value="Unassembled WGS sequence"/>
</dbReference>
<evidence type="ECO:0000313" key="4">
    <source>
        <dbReference type="EMBL" id="NJC25040.1"/>
    </source>
</evidence>